<dbReference type="PROSITE" id="PS50294">
    <property type="entry name" value="WD_REPEATS_REGION"/>
    <property type="match status" value="1"/>
</dbReference>
<evidence type="ECO:0000256" key="2">
    <source>
        <dbReference type="ARBA" id="ARBA00022737"/>
    </source>
</evidence>
<dbReference type="Gene3D" id="2.130.10.10">
    <property type="entry name" value="YVTN repeat-like/Quinoprotein amine dehydrogenase"/>
    <property type="match status" value="3"/>
</dbReference>
<dbReference type="GO" id="GO:0000480">
    <property type="term" value="P:endonucleolytic cleavage in 5'-ETS of tricistronic rRNA transcript (SSU-rRNA, 5.8S rRNA, LSU-rRNA)"/>
    <property type="evidence" value="ECO:0007669"/>
    <property type="project" value="TreeGrafter"/>
</dbReference>
<dbReference type="PANTHER" id="PTHR19854">
    <property type="entry name" value="TRANSDUCIN BETA-LIKE 3"/>
    <property type="match status" value="1"/>
</dbReference>
<dbReference type="InterPro" id="IPR036322">
    <property type="entry name" value="WD40_repeat_dom_sf"/>
</dbReference>
<dbReference type="VEuPathDB" id="ToxoDB:TGP89_214200A"/>
<dbReference type="SUPFAM" id="SSF63829">
    <property type="entry name" value="Calcium-dependent phosphotriesterase"/>
    <property type="match status" value="1"/>
</dbReference>
<gene>
    <name evidence="6" type="ORF">TGP89_214200A</name>
</gene>
<dbReference type="GO" id="GO:0030686">
    <property type="term" value="C:90S preribosome"/>
    <property type="evidence" value="ECO:0007669"/>
    <property type="project" value="TreeGrafter"/>
</dbReference>
<dbReference type="GO" id="GO:0000472">
    <property type="term" value="P:endonucleolytic cleavage to generate mature 5'-end of SSU-rRNA from (SSU-rRNA, 5.8S rRNA, LSU-rRNA)"/>
    <property type="evidence" value="ECO:0007669"/>
    <property type="project" value="TreeGrafter"/>
</dbReference>
<reference evidence="6 7" key="1">
    <citation type="submission" date="2014-03" db="EMBL/GenBank/DDBJ databases">
        <authorList>
            <person name="Sibley D."/>
            <person name="Venepally P."/>
            <person name="Karamycheva S."/>
            <person name="Hadjithomas M."/>
            <person name="Khan A."/>
            <person name="Brunk B."/>
            <person name="Roos D."/>
            <person name="Caler E."/>
            <person name="Lorenzi H."/>
        </authorList>
    </citation>
    <scope>NUCLEOTIDE SEQUENCE [LARGE SCALE GENOMIC DNA]</scope>
    <source>
        <strain evidence="7">p89</strain>
    </source>
</reference>
<dbReference type="EMBL" id="AEYI02001076">
    <property type="protein sequence ID" value="KFG41828.1"/>
    <property type="molecule type" value="Genomic_DNA"/>
</dbReference>
<sequence>MAELSTTWQPRLLLQSFCGNSATVSSVSLSTPQAVSSPEREETQVLFSLSGGSLFAVALDAAARSADETNEAEASTEASGVVPTPDEEGQVTAPAFLRSPFAAPQQLVDEEVEEGLAAFAACDLSLPSASSPSSATHKDGFLVTAGASTGLVRCFRVYVQPKRQEATPEEDDDAAEASRGLQLLRAMQQRKGKGKEDEPSSPFVLNGENGSGAWLRMEELVKWKSSSAVARLIALSPPFEAPFLLSKGRKALCRCLAIGCADGAVECHLLIFFEGRKKSESEQDGRLTQLQVVQRCFVDRLSGEAVSALKFHPSRLLLAFGGERGSLRLVDLCAFVLSSLCVAAGRPAPSTPRATVHPLADHMSAINSLCFAAGEDARQSRAAGMLVSAGGDRLLNFWNLHSLSENAGDLEATAAELSQRRDKQKKERSKAETDLAPAFQLPTSELVTAMVYVHPSAPGVAREPRAGDKQEPAGVLVVGGEQGTLFVFSLQQRKFIRSIDLPTRSAASVAASLASPSQSPQKQLEDFNAVVRSLALLPRRGSPHLLAVQESGAAACLPLALFFSSAKGKPELALKPTFFIGRMDGILGIKFLPEPPACACPCCSARRASALGEAQLSGRGKRKRGDVQEEDSASQAAPAFPRSLVALVGERQPWVLRLDGPAGEGHPVGYQAAACAAELSEGHQGGPSRFSEAHAAPAVCCDVSRKGCWVLSGASDGSLAVWHAATGRCLAQVPPGHHGGAINAVAFQQKEWLRPSPLFKKSMREGVLAASGRKEKKESSDLSVPLCACDCRGINASTPHALLFAAASSGDHAVKVWKAEISPSFLSGKVRGDDEPGASGKKKKTADTGHPQILVTSLASVVAHRKEINDVKISPNDALLCTVSQDKTGKLFSFPSLVYVGELRGHSRSIFACAFPKREKIVATASADSTVKLWNVDTCACIKTFQSTVGGGVLALGFLSRDTQLVTGTSEGFLQLWNCRTAECVGSLPSVHEENKANLVSRRLWPRNGHGRLRRTTLPLGGRHKPCAPQSRGKANSCFLNGE</sequence>
<dbReference type="OrthoDB" id="674604at2759"/>
<feature type="region of interest" description="Disordered" evidence="5">
    <location>
        <begin position="614"/>
        <end position="636"/>
    </location>
</feature>
<dbReference type="InterPro" id="IPR001680">
    <property type="entry name" value="WD40_rpt"/>
</dbReference>
<dbReference type="InterPro" id="IPR015943">
    <property type="entry name" value="WD40/YVTN_repeat-like_dom_sf"/>
</dbReference>
<proteinExistence type="predicted"/>
<keyword evidence="1 3" id="KW-0853">WD repeat</keyword>
<dbReference type="GO" id="GO:0034511">
    <property type="term" value="F:U3 snoRNA binding"/>
    <property type="evidence" value="ECO:0007669"/>
    <property type="project" value="TreeGrafter"/>
</dbReference>
<dbReference type="Proteomes" id="UP000028828">
    <property type="component" value="Unassembled WGS sequence"/>
</dbReference>
<dbReference type="Pfam" id="PF00400">
    <property type="entry name" value="WD40"/>
    <property type="match status" value="3"/>
</dbReference>
<evidence type="ECO:0000256" key="5">
    <source>
        <dbReference type="SAM" id="MobiDB-lite"/>
    </source>
</evidence>
<keyword evidence="4" id="KW-0175">Coiled coil</keyword>
<dbReference type="PANTHER" id="PTHR19854:SF15">
    <property type="entry name" value="TRANSDUCIN BETA-LIKE PROTEIN 3"/>
    <property type="match status" value="1"/>
</dbReference>
<dbReference type="PROSITE" id="PS50082">
    <property type="entry name" value="WD_REPEATS_2"/>
    <property type="match status" value="2"/>
</dbReference>
<feature type="repeat" description="WD" evidence="3">
    <location>
        <begin position="903"/>
        <end position="944"/>
    </location>
</feature>
<protein>
    <submittedName>
        <fullName evidence="6">WD domain, G-beta repeat-containing protein</fullName>
    </submittedName>
</protein>
<comment type="caution">
    <text evidence="6">The sequence shown here is derived from an EMBL/GenBank/DDBJ whole genome shotgun (WGS) entry which is preliminary data.</text>
</comment>
<dbReference type="SUPFAM" id="SSF50978">
    <property type="entry name" value="WD40 repeat-like"/>
    <property type="match status" value="1"/>
</dbReference>
<dbReference type="SMART" id="SM00320">
    <property type="entry name" value="WD40"/>
    <property type="match status" value="7"/>
</dbReference>
<feature type="coiled-coil region" evidence="4">
    <location>
        <begin position="400"/>
        <end position="434"/>
    </location>
</feature>
<evidence type="ECO:0000256" key="1">
    <source>
        <dbReference type="ARBA" id="ARBA00022574"/>
    </source>
</evidence>
<feature type="repeat" description="WD" evidence="3">
    <location>
        <begin position="691"/>
        <end position="732"/>
    </location>
</feature>
<keyword evidence="2" id="KW-0677">Repeat</keyword>
<organism evidence="6 7">
    <name type="scientific">Toxoplasma gondii p89</name>
    <dbReference type="NCBI Taxonomy" id="943119"/>
    <lineage>
        <taxon>Eukaryota</taxon>
        <taxon>Sar</taxon>
        <taxon>Alveolata</taxon>
        <taxon>Apicomplexa</taxon>
        <taxon>Conoidasida</taxon>
        <taxon>Coccidia</taxon>
        <taxon>Eucoccidiorida</taxon>
        <taxon>Eimeriorina</taxon>
        <taxon>Sarcocystidae</taxon>
        <taxon>Toxoplasma</taxon>
    </lineage>
</organism>
<dbReference type="InterPro" id="IPR019775">
    <property type="entry name" value="WD40_repeat_CS"/>
</dbReference>
<accession>A0A086KBR0</accession>
<evidence type="ECO:0000313" key="6">
    <source>
        <dbReference type="EMBL" id="KFG41828.1"/>
    </source>
</evidence>
<dbReference type="GO" id="GO:0005730">
    <property type="term" value="C:nucleolus"/>
    <property type="evidence" value="ECO:0007669"/>
    <property type="project" value="TreeGrafter"/>
</dbReference>
<dbReference type="PROSITE" id="PS00678">
    <property type="entry name" value="WD_REPEATS_1"/>
    <property type="match status" value="1"/>
</dbReference>
<evidence type="ECO:0000256" key="4">
    <source>
        <dbReference type="SAM" id="Coils"/>
    </source>
</evidence>
<feature type="region of interest" description="Disordered" evidence="5">
    <location>
        <begin position="1015"/>
        <end position="1043"/>
    </location>
</feature>
<evidence type="ECO:0000313" key="7">
    <source>
        <dbReference type="Proteomes" id="UP000028828"/>
    </source>
</evidence>
<dbReference type="AlphaFoldDB" id="A0A086KBR0"/>
<feature type="region of interest" description="Disordered" evidence="5">
    <location>
        <begin position="66"/>
        <end position="88"/>
    </location>
</feature>
<evidence type="ECO:0000256" key="3">
    <source>
        <dbReference type="PROSITE-ProRule" id="PRU00221"/>
    </source>
</evidence>
<feature type="region of interest" description="Disordered" evidence="5">
    <location>
        <begin position="828"/>
        <end position="848"/>
    </location>
</feature>
<name>A0A086KBR0_TOXGO</name>